<name>B7PAZ2_IXOSC</name>
<dbReference type="InParanoid" id="B7PAZ2"/>
<keyword evidence="3" id="KW-1185">Reference proteome</keyword>
<dbReference type="VEuPathDB" id="VectorBase:ISCI002460"/>
<dbReference type="PaxDb" id="6945-B7PAZ2"/>
<accession>B7PAZ2</accession>
<reference evidence="1 3" key="1">
    <citation type="submission" date="2008-03" db="EMBL/GenBank/DDBJ databases">
        <title>Annotation of Ixodes scapularis.</title>
        <authorList>
            <consortium name="Ixodes scapularis Genome Project Consortium"/>
            <person name="Caler E."/>
            <person name="Hannick L.I."/>
            <person name="Bidwell S."/>
            <person name="Joardar V."/>
            <person name="Thiagarajan M."/>
            <person name="Amedeo P."/>
            <person name="Galinsky K.J."/>
            <person name="Schobel S."/>
            <person name="Inman J."/>
            <person name="Hostetler J."/>
            <person name="Miller J."/>
            <person name="Hammond M."/>
            <person name="Megy K."/>
            <person name="Lawson D."/>
            <person name="Kodira C."/>
            <person name="Sutton G."/>
            <person name="Meyer J."/>
            <person name="Hill C.A."/>
            <person name="Birren B."/>
            <person name="Nene V."/>
            <person name="Collins F."/>
            <person name="Alarcon-Chaidez F."/>
            <person name="Wikel S."/>
            <person name="Strausberg R."/>
        </authorList>
    </citation>
    <scope>NUCLEOTIDE SEQUENCE [LARGE SCALE GENOMIC DNA]</scope>
    <source>
        <strain evidence="3">Wikel</strain>
        <strain evidence="1">Wikel colony</strain>
    </source>
</reference>
<gene>
    <name evidence="1" type="ORF">IscW_ISCW002460</name>
</gene>
<evidence type="ECO:0000313" key="3">
    <source>
        <dbReference type="Proteomes" id="UP000001555"/>
    </source>
</evidence>
<sequence length="53" mass="5724">MGARRARVVWGTSTACNLVICPLHRRPALPSDRVGLVKVKLEPMPWNGTGGTP</sequence>
<dbReference type="HOGENOM" id="CLU_3071011_0_0_1"/>
<dbReference type="Proteomes" id="UP000001555">
    <property type="component" value="Unassembled WGS sequence"/>
</dbReference>
<protein>
    <submittedName>
        <fullName evidence="1 2">Uncharacterized protein</fullName>
    </submittedName>
</protein>
<dbReference type="VEuPathDB" id="VectorBase:ISCW002460"/>
<reference evidence="2" key="2">
    <citation type="submission" date="2020-05" db="UniProtKB">
        <authorList>
            <consortium name="EnsemblMetazoa"/>
        </authorList>
    </citation>
    <scope>IDENTIFICATION</scope>
    <source>
        <strain evidence="2">wikel</strain>
    </source>
</reference>
<proteinExistence type="predicted"/>
<dbReference type="AlphaFoldDB" id="B7PAZ2"/>
<dbReference type="EMBL" id="ABJB010612809">
    <property type="status" value="NOT_ANNOTATED_CDS"/>
    <property type="molecule type" value="Genomic_DNA"/>
</dbReference>
<dbReference type="EnsemblMetazoa" id="ISCW002460-RA">
    <property type="protein sequence ID" value="ISCW002460-PA"/>
    <property type="gene ID" value="ISCW002460"/>
</dbReference>
<organism>
    <name type="scientific">Ixodes scapularis</name>
    <name type="common">Black-legged tick</name>
    <name type="synonym">Deer tick</name>
    <dbReference type="NCBI Taxonomy" id="6945"/>
    <lineage>
        <taxon>Eukaryota</taxon>
        <taxon>Metazoa</taxon>
        <taxon>Ecdysozoa</taxon>
        <taxon>Arthropoda</taxon>
        <taxon>Chelicerata</taxon>
        <taxon>Arachnida</taxon>
        <taxon>Acari</taxon>
        <taxon>Parasitiformes</taxon>
        <taxon>Ixodida</taxon>
        <taxon>Ixodoidea</taxon>
        <taxon>Ixodidae</taxon>
        <taxon>Ixodinae</taxon>
        <taxon>Ixodes</taxon>
    </lineage>
</organism>
<evidence type="ECO:0000313" key="1">
    <source>
        <dbReference type="EMBL" id="EEC03764.1"/>
    </source>
</evidence>
<evidence type="ECO:0000313" key="2">
    <source>
        <dbReference type="EnsemblMetazoa" id="ISCW002460-PA"/>
    </source>
</evidence>
<dbReference type="EMBL" id="DS673909">
    <property type="protein sequence ID" value="EEC03764.1"/>
    <property type="molecule type" value="Genomic_DNA"/>
</dbReference>